<keyword evidence="6 17" id="KW-0597">Phosphoprotein</keyword>
<keyword evidence="11 16" id="KW-0067">ATP-binding</keyword>
<keyword evidence="5" id="KW-0963">Cytoplasm</keyword>
<dbReference type="AlphaFoldDB" id="A0A540V0I5"/>
<dbReference type="Gene3D" id="3.30.565.10">
    <property type="entry name" value="Histidine kinase-like ATPase, C-terminal domain"/>
    <property type="match status" value="1"/>
</dbReference>
<dbReference type="InterPro" id="IPR005467">
    <property type="entry name" value="His_kinase_dom"/>
</dbReference>
<keyword evidence="4" id="KW-0004">4Fe-4S</keyword>
<dbReference type="EMBL" id="VIGD01000017">
    <property type="protein sequence ID" value="TQE89733.1"/>
    <property type="molecule type" value="Genomic_DNA"/>
</dbReference>
<feature type="domain" description="PAS" evidence="20">
    <location>
        <begin position="18"/>
        <end position="61"/>
    </location>
</feature>
<protein>
    <recommendedName>
        <fullName evidence="16">Sensor histidine kinase</fullName>
        <ecNumber evidence="16">2.7.13.3</ecNumber>
    </recommendedName>
</protein>
<evidence type="ECO:0000256" key="2">
    <source>
        <dbReference type="ARBA" id="ARBA00001966"/>
    </source>
</evidence>
<dbReference type="InterPro" id="IPR011712">
    <property type="entry name" value="Sig_transdc_His_kin_sub3_dim/P"/>
</dbReference>
<dbReference type="InterPro" id="IPR003594">
    <property type="entry name" value="HATPase_dom"/>
</dbReference>
<comment type="function">
    <text evidence="15">Member of the two-component regulatory system NreB/NreC involved in the control of dissimilatory nitrate/nitrite reduction in response to oxygen. NreB functions as a direct oxygen sensor histidine kinase which is autophosphorylated, in the absence of oxygen, probably at the conserved histidine residue, and transfers its phosphate group probably to a conserved aspartate residue of NreC. NreB/NreC activates the expression of the nitrate (narGHJI) and nitrite (nir) reductase operons, as well as the putative nitrate transporter gene narT.</text>
</comment>
<evidence type="ECO:0000256" key="13">
    <source>
        <dbReference type="ARBA" id="ARBA00023012"/>
    </source>
</evidence>
<dbReference type="EC" id="2.7.13.3" evidence="16"/>
<keyword evidence="9 16" id="KW-0547">Nucleotide-binding</keyword>
<dbReference type="PANTHER" id="PTHR24421:SF10">
    <property type="entry name" value="NITRATE_NITRITE SENSOR PROTEIN NARQ"/>
    <property type="match status" value="1"/>
</dbReference>
<dbReference type="PROSITE" id="PS50109">
    <property type="entry name" value="HIS_KIN"/>
    <property type="match status" value="1"/>
</dbReference>
<dbReference type="Pfam" id="PF13188">
    <property type="entry name" value="PAS_8"/>
    <property type="match status" value="1"/>
</dbReference>
<dbReference type="GO" id="GO:0016020">
    <property type="term" value="C:membrane"/>
    <property type="evidence" value="ECO:0007669"/>
    <property type="project" value="InterPro"/>
</dbReference>
<comment type="catalytic activity">
    <reaction evidence="1 16">
        <text>ATP + protein L-histidine = ADP + protein N-phospho-L-histidine.</text>
        <dbReference type="EC" id="2.7.13.3"/>
    </reaction>
</comment>
<gene>
    <name evidence="21" type="ORF">FKZ59_11920</name>
</gene>
<dbReference type="CDD" id="cd16917">
    <property type="entry name" value="HATPase_UhpB-NarQ-NarX-like"/>
    <property type="match status" value="1"/>
</dbReference>
<evidence type="ECO:0000259" key="19">
    <source>
        <dbReference type="PROSITE" id="PS50109"/>
    </source>
</evidence>
<evidence type="ECO:0000256" key="10">
    <source>
        <dbReference type="ARBA" id="ARBA00022777"/>
    </source>
</evidence>
<dbReference type="OrthoDB" id="9781904at2"/>
<keyword evidence="10 16" id="KW-0418">Kinase</keyword>
<dbReference type="PIRSF" id="PIRSF037432">
    <property type="entry name" value="STHK_NreB"/>
    <property type="match status" value="1"/>
</dbReference>
<dbReference type="NCBIfam" id="TIGR00229">
    <property type="entry name" value="sensory_box"/>
    <property type="match status" value="1"/>
</dbReference>
<evidence type="ECO:0000256" key="15">
    <source>
        <dbReference type="ARBA" id="ARBA00024827"/>
    </source>
</evidence>
<keyword evidence="12" id="KW-0408">Iron</keyword>
<dbReference type="Pfam" id="PF07730">
    <property type="entry name" value="HisKA_3"/>
    <property type="match status" value="1"/>
</dbReference>
<evidence type="ECO:0000256" key="6">
    <source>
        <dbReference type="ARBA" id="ARBA00022553"/>
    </source>
</evidence>
<evidence type="ECO:0000256" key="3">
    <source>
        <dbReference type="ARBA" id="ARBA00004496"/>
    </source>
</evidence>
<dbReference type="GO" id="GO:0005524">
    <property type="term" value="F:ATP binding"/>
    <property type="evidence" value="ECO:0007669"/>
    <property type="project" value="UniProtKB-KW"/>
</dbReference>
<dbReference type="GO" id="GO:0005737">
    <property type="term" value="C:cytoplasm"/>
    <property type="evidence" value="ECO:0007669"/>
    <property type="project" value="UniProtKB-SubCell"/>
</dbReference>
<dbReference type="InterPro" id="IPR017203">
    <property type="entry name" value="Sig_transdc_His_kinase_NreB"/>
</dbReference>
<evidence type="ECO:0000256" key="5">
    <source>
        <dbReference type="ARBA" id="ARBA00022490"/>
    </source>
</evidence>
<dbReference type="InterPro" id="IPR050482">
    <property type="entry name" value="Sensor_HK_TwoCompSys"/>
</dbReference>
<comment type="PTM">
    <text evidence="17">Autophosphorylated.</text>
</comment>
<evidence type="ECO:0000256" key="1">
    <source>
        <dbReference type="ARBA" id="ARBA00000085"/>
    </source>
</evidence>
<feature type="domain" description="Histidine kinase" evidence="19">
    <location>
        <begin position="158"/>
        <end position="352"/>
    </location>
</feature>
<dbReference type="GO" id="GO:0046983">
    <property type="term" value="F:protein dimerization activity"/>
    <property type="evidence" value="ECO:0007669"/>
    <property type="project" value="InterPro"/>
</dbReference>
<evidence type="ECO:0000256" key="18">
    <source>
        <dbReference type="SAM" id="Coils"/>
    </source>
</evidence>
<comment type="subcellular location">
    <subcellularLocation>
        <location evidence="3">Cytoplasm</location>
    </subcellularLocation>
</comment>
<dbReference type="SUPFAM" id="SSF55785">
    <property type="entry name" value="PYP-like sensor domain (PAS domain)"/>
    <property type="match status" value="1"/>
</dbReference>
<feature type="modified residue" description="Phosphohistidine; by autocatalysis" evidence="17">
    <location>
        <position position="164"/>
    </location>
</feature>
<evidence type="ECO:0000256" key="12">
    <source>
        <dbReference type="ARBA" id="ARBA00023004"/>
    </source>
</evidence>
<evidence type="ECO:0000256" key="14">
    <source>
        <dbReference type="ARBA" id="ARBA00023014"/>
    </source>
</evidence>
<keyword evidence="18" id="KW-0175">Coiled coil</keyword>
<dbReference type="PANTHER" id="PTHR24421">
    <property type="entry name" value="NITRATE/NITRITE SENSOR PROTEIN NARX-RELATED"/>
    <property type="match status" value="1"/>
</dbReference>
<evidence type="ECO:0000256" key="4">
    <source>
        <dbReference type="ARBA" id="ARBA00022485"/>
    </source>
</evidence>
<dbReference type="Proteomes" id="UP000315753">
    <property type="component" value="Unassembled WGS sequence"/>
</dbReference>
<reference evidence="21 22" key="1">
    <citation type="submission" date="2019-06" db="EMBL/GenBank/DDBJ databases">
        <title>Genome sequence of Ureibacillus terrenus.</title>
        <authorList>
            <person name="Maclea K.S."/>
            <person name="Simoes M."/>
        </authorList>
    </citation>
    <scope>NUCLEOTIDE SEQUENCE [LARGE SCALE GENOMIC DNA]</scope>
    <source>
        <strain evidence="21 22">ATCC BAA-384</strain>
    </source>
</reference>
<dbReference type="InterPro" id="IPR000014">
    <property type="entry name" value="PAS"/>
</dbReference>
<evidence type="ECO:0000313" key="21">
    <source>
        <dbReference type="EMBL" id="TQE89733.1"/>
    </source>
</evidence>
<dbReference type="SUPFAM" id="SSF55874">
    <property type="entry name" value="ATPase domain of HSP90 chaperone/DNA topoisomerase II/histidine kinase"/>
    <property type="match status" value="1"/>
</dbReference>
<evidence type="ECO:0000313" key="22">
    <source>
        <dbReference type="Proteomes" id="UP000315753"/>
    </source>
</evidence>
<keyword evidence="22" id="KW-1185">Reference proteome</keyword>
<comment type="caution">
    <text evidence="21">The sequence shown here is derived from an EMBL/GenBank/DDBJ whole genome shotgun (WGS) entry which is preliminary data.</text>
</comment>
<dbReference type="SMART" id="SM00387">
    <property type="entry name" value="HATPase_c"/>
    <property type="match status" value="1"/>
</dbReference>
<keyword evidence="8" id="KW-0479">Metal-binding</keyword>
<evidence type="ECO:0000256" key="17">
    <source>
        <dbReference type="PIRSR" id="PIRSR037432-51"/>
    </source>
</evidence>
<proteinExistence type="predicted"/>
<dbReference type="GO" id="GO:0005506">
    <property type="term" value="F:iron ion binding"/>
    <property type="evidence" value="ECO:0007669"/>
    <property type="project" value="InterPro"/>
</dbReference>
<dbReference type="GO" id="GO:0051539">
    <property type="term" value="F:4 iron, 4 sulfur cluster binding"/>
    <property type="evidence" value="ECO:0007669"/>
    <property type="project" value="UniProtKB-KW"/>
</dbReference>
<dbReference type="PROSITE" id="PS50112">
    <property type="entry name" value="PAS"/>
    <property type="match status" value="1"/>
</dbReference>
<organism evidence="21 22">
    <name type="scientific">Ureibacillus terrenus</name>
    <dbReference type="NCBI Taxonomy" id="118246"/>
    <lineage>
        <taxon>Bacteria</taxon>
        <taxon>Bacillati</taxon>
        <taxon>Bacillota</taxon>
        <taxon>Bacilli</taxon>
        <taxon>Bacillales</taxon>
        <taxon>Caryophanaceae</taxon>
        <taxon>Ureibacillus</taxon>
    </lineage>
</organism>
<dbReference type="InterPro" id="IPR035965">
    <property type="entry name" value="PAS-like_dom_sf"/>
</dbReference>
<dbReference type="InterPro" id="IPR036890">
    <property type="entry name" value="HATPase_C_sf"/>
</dbReference>
<dbReference type="PRINTS" id="PR00344">
    <property type="entry name" value="BCTRLSENSOR"/>
</dbReference>
<evidence type="ECO:0000256" key="8">
    <source>
        <dbReference type="ARBA" id="ARBA00022723"/>
    </source>
</evidence>
<accession>A0A540V0I5</accession>
<keyword evidence="14" id="KW-0411">Iron-sulfur</keyword>
<evidence type="ECO:0000259" key="20">
    <source>
        <dbReference type="PROSITE" id="PS50112"/>
    </source>
</evidence>
<evidence type="ECO:0000256" key="16">
    <source>
        <dbReference type="PIRNR" id="PIRNR037432"/>
    </source>
</evidence>
<evidence type="ECO:0000256" key="9">
    <source>
        <dbReference type="ARBA" id="ARBA00022741"/>
    </source>
</evidence>
<dbReference type="InterPro" id="IPR004358">
    <property type="entry name" value="Sig_transdc_His_kin-like_C"/>
</dbReference>
<dbReference type="Gene3D" id="3.30.450.20">
    <property type="entry name" value="PAS domain"/>
    <property type="match status" value="1"/>
</dbReference>
<dbReference type="Pfam" id="PF02518">
    <property type="entry name" value="HATPase_c"/>
    <property type="match status" value="1"/>
</dbReference>
<evidence type="ECO:0000256" key="11">
    <source>
        <dbReference type="ARBA" id="ARBA00022840"/>
    </source>
</evidence>
<keyword evidence="7 16" id="KW-0808">Transferase</keyword>
<sequence length="355" mass="40700">MISESNLIEVFSLHKINHTEYFQKVYEHIQDGIVVMRESREIIMLNPAAKRLTGWKVGDYVPYCSFCTTRNRRVETPSCYLMANEDVPSILSQMSTNRKKTLDVEMSVSVINRNVETGENEYLLVLRDCETMLKAQEAALNKKMIQALIDAKESEHKRLAQELHDGVGQSLYSVSVALEAIEAYMQDNEKLSSYVKEVRNELRKVIEDVYTYSYNLRPQSLDQLGLKAALENLIDNMKKMAPHLIFELTTQGLDRCDPAIEINLYRIAQEALHNVVKYAQASYVKISIRKNNTHIHMKIEDDGIGFDRKSIQNKGLGLKHIEERVDLLSGTCAIRSEMNKGTVVEVTIPRWRPNT</sequence>
<dbReference type="GO" id="GO:0000155">
    <property type="term" value="F:phosphorelay sensor kinase activity"/>
    <property type="evidence" value="ECO:0007669"/>
    <property type="project" value="InterPro"/>
</dbReference>
<evidence type="ECO:0000256" key="7">
    <source>
        <dbReference type="ARBA" id="ARBA00022679"/>
    </source>
</evidence>
<keyword evidence="13 16" id="KW-0902">Two-component regulatory system</keyword>
<comment type="cofactor">
    <cofactor evidence="2">
        <name>[4Fe-4S] cluster</name>
        <dbReference type="ChEBI" id="CHEBI:49883"/>
    </cofactor>
</comment>
<dbReference type="Gene3D" id="1.20.5.1930">
    <property type="match status" value="1"/>
</dbReference>
<name>A0A540V0I5_9BACL</name>
<feature type="coiled-coil region" evidence="18">
    <location>
        <begin position="142"/>
        <end position="201"/>
    </location>
</feature>